<accession>A0A0V0GQH8</accession>
<dbReference type="EMBL" id="GEDG01033271">
    <property type="protein sequence ID" value="JAP10348.1"/>
    <property type="molecule type" value="Transcribed_RNA"/>
</dbReference>
<dbReference type="AlphaFoldDB" id="A0A0V0GQH8"/>
<proteinExistence type="predicted"/>
<organism evidence="1">
    <name type="scientific">Solanum chacoense</name>
    <name type="common">Chaco potato</name>
    <dbReference type="NCBI Taxonomy" id="4108"/>
    <lineage>
        <taxon>Eukaryota</taxon>
        <taxon>Viridiplantae</taxon>
        <taxon>Streptophyta</taxon>
        <taxon>Embryophyta</taxon>
        <taxon>Tracheophyta</taxon>
        <taxon>Spermatophyta</taxon>
        <taxon>Magnoliopsida</taxon>
        <taxon>eudicotyledons</taxon>
        <taxon>Gunneridae</taxon>
        <taxon>Pentapetalae</taxon>
        <taxon>asterids</taxon>
        <taxon>lamiids</taxon>
        <taxon>Solanales</taxon>
        <taxon>Solanaceae</taxon>
        <taxon>Solanoideae</taxon>
        <taxon>Solaneae</taxon>
        <taxon>Solanum</taxon>
    </lineage>
</organism>
<name>A0A0V0GQH8_SOLCH</name>
<reference evidence="1" key="1">
    <citation type="submission" date="2015-12" db="EMBL/GenBank/DDBJ databases">
        <title>Gene expression during late stages of embryo sac development: a critical building block for successful pollen-pistil interactions.</title>
        <authorList>
            <person name="Liu Y."/>
            <person name="Joly V."/>
            <person name="Sabar M."/>
            <person name="Matton D.P."/>
        </authorList>
    </citation>
    <scope>NUCLEOTIDE SEQUENCE</scope>
</reference>
<sequence length="69" mass="7835">KYIHTKWNLNTNTRFESKLLGDAKPIGEALALPQTTTNRLLPYRGSNKGSKRFHAKGTFPQDITYGYHA</sequence>
<protein>
    <submittedName>
        <fullName evidence="1">Putative ovule protein</fullName>
    </submittedName>
</protein>
<feature type="non-terminal residue" evidence="1">
    <location>
        <position position="1"/>
    </location>
</feature>
<evidence type="ECO:0000313" key="1">
    <source>
        <dbReference type="EMBL" id="JAP10348.1"/>
    </source>
</evidence>